<evidence type="ECO:0000259" key="2">
    <source>
        <dbReference type="Pfam" id="PF01738"/>
    </source>
</evidence>
<dbReference type="Gene3D" id="3.40.50.1820">
    <property type="entry name" value="alpha/beta hydrolase"/>
    <property type="match status" value="1"/>
</dbReference>
<evidence type="ECO:0000256" key="1">
    <source>
        <dbReference type="SAM" id="SignalP"/>
    </source>
</evidence>
<dbReference type="AlphaFoldDB" id="K2GFM4"/>
<sequence>MKKLTLISPLLLLMLFSCAPSNDQNPQSSTGSKAQSSEVSTWTVAYFPWKPQHIWYFARPANVEGKYPALILIHEWWGLNDNIKSLASDFAKQGYIVLAADMYWGKTATDSTWATALAWAVSNDEAGAFENLRYAIQYLQWLSEVDDERIWTVWWCFWWWWAYQMAKNNLWTKVSVMYYWRFNADDDLSMMRSQILWHYWEKDMSISIDSAREFQAKLETLSWDHAVYIYPNVGHGFANNPETEDEKDAANLAMQRTLDFLKSNLRE</sequence>
<dbReference type="Pfam" id="PF01738">
    <property type="entry name" value="DLH"/>
    <property type="match status" value="1"/>
</dbReference>
<dbReference type="PROSITE" id="PS51257">
    <property type="entry name" value="PROKAR_LIPOPROTEIN"/>
    <property type="match status" value="1"/>
</dbReference>
<dbReference type="InterPro" id="IPR029058">
    <property type="entry name" value="AB_hydrolase_fold"/>
</dbReference>
<accession>K2GFM4</accession>
<dbReference type="InterPro" id="IPR051049">
    <property type="entry name" value="Dienelactone_hydrolase-like"/>
</dbReference>
<dbReference type="InterPro" id="IPR002925">
    <property type="entry name" value="Dienelactn_hydro"/>
</dbReference>
<dbReference type="SUPFAM" id="SSF53474">
    <property type="entry name" value="alpha/beta-Hydrolases"/>
    <property type="match status" value="1"/>
</dbReference>
<feature type="domain" description="Dienelactone hydrolase" evidence="2">
    <location>
        <begin position="56"/>
        <end position="263"/>
    </location>
</feature>
<evidence type="ECO:0000313" key="3">
    <source>
        <dbReference type="EMBL" id="EKE29109.1"/>
    </source>
</evidence>
<dbReference type="PANTHER" id="PTHR46623:SF6">
    <property type="entry name" value="ALPHA_BETA-HYDROLASES SUPERFAMILY PROTEIN"/>
    <property type="match status" value="1"/>
</dbReference>
<keyword evidence="1" id="KW-0732">Signal</keyword>
<dbReference type="GO" id="GO:0016787">
    <property type="term" value="F:hydrolase activity"/>
    <property type="evidence" value="ECO:0007669"/>
    <property type="project" value="InterPro"/>
</dbReference>
<dbReference type="EMBL" id="AMFJ01000228">
    <property type="protein sequence ID" value="EKE29109.1"/>
    <property type="molecule type" value="Genomic_DNA"/>
</dbReference>
<name>K2GFM4_9BACT</name>
<feature type="signal peptide" evidence="1">
    <location>
        <begin position="1"/>
        <end position="19"/>
    </location>
</feature>
<dbReference type="PANTHER" id="PTHR46623">
    <property type="entry name" value="CARBOXYMETHYLENEBUTENOLIDASE-RELATED"/>
    <property type="match status" value="1"/>
</dbReference>
<comment type="caution">
    <text evidence="3">The sequence shown here is derived from an EMBL/GenBank/DDBJ whole genome shotgun (WGS) entry which is preliminary data.</text>
</comment>
<gene>
    <name evidence="3" type="ORF">ACD_2C00228G0007</name>
</gene>
<reference evidence="3" key="1">
    <citation type="journal article" date="2012" name="Science">
        <title>Fermentation, hydrogen, and sulfur metabolism in multiple uncultivated bacterial phyla.</title>
        <authorList>
            <person name="Wrighton K.C."/>
            <person name="Thomas B.C."/>
            <person name="Sharon I."/>
            <person name="Miller C.S."/>
            <person name="Castelle C.J."/>
            <person name="VerBerkmoes N.C."/>
            <person name="Wilkins M.J."/>
            <person name="Hettich R.L."/>
            <person name="Lipton M.S."/>
            <person name="Williams K.H."/>
            <person name="Long P.E."/>
            <person name="Banfield J.F."/>
        </authorList>
    </citation>
    <scope>NUCLEOTIDE SEQUENCE [LARGE SCALE GENOMIC DNA]</scope>
</reference>
<proteinExistence type="predicted"/>
<protein>
    <recommendedName>
        <fullName evidence="2">Dienelactone hydrolase domain-containing protein</fullName>
    </recommendedName>
</protein>
<feature type="chain" id="PRO_5017259051" description="Dienelactone hydrolase domain-containing protein" evidence="1">
    <location>
        <begin position="20"/>
        <end position="267"/>
    </location>
</feature>
<organism evidence="3">
    <name type="scientific">uncultured bacterium</name>
    <name type="common">gcode 4</name>
    <dbReference type="NCBI Taxonomy" id="1234023"/>
    <lineage>
        <taxon>Bacteria</taxon>
        <taxon>environmental samples</taxon>
    </lineage>
</organism>